<keyword evidence="7" id="KW-0961">Cell wall biogenesis/degradation</keyword>
<comment type="subcellular location">
    <subcellularLocation>
        <location evidence="1">Secreted</location>
        <location evidence="1">Cell wall</location>
    </subcellularLocation>
</comment>
<evidence type="ECO:0000313" key="12">
    <source>
        <dbReference type="Proteomes" id="UP001632038"/>
    </source>
</evidence>
<gene>
    <name evidence="11" type="ORF">CASFOL_015506</name>
</gene>
<feature type="active site" evidence="8">
    <location>
        <position position="231"/>
    </location>
</feature>
<name>A0ABD3DE93_9LAMI</name>
<evidence type="ECO:0000256" key="9">
    <source>
        <dbReference type="RuleBase" id="RU361169"/>
    </source>
</evidence>
<accession>A0ABD3DE93</accession>
<evidence type="ECO:0000256" key="6">
    <source>
        <dbReference type="ARBA" id="ARBA00023295"/>
    </source>
</evidence>
<keyword evidence="10" id="KW-0732">Signal</keyword>
<keyword evidence="4" id="KW-0964">Secreted</keyword>
<evidence type="ECO:0000313" key="11">
    <source>
        <dbReference type="EMBL" id="KAL3640538.1"/>
    </source>
</evidence>
<dbReference type="EMBL" id="JAVIJP010000017">
    <property type="protein sequence ID" value="KAL3640538.1"/>
    <property type="molecule type" value="Genomic_DNA"/>
</dbReference>
<organism evidence="11 12">
    <name type="scientific">Castilleja foliolosa</name>
    <dbReference type="NCBI Taxonomy" id="1961234"/>
    <lineage>
        <taxon>Eukaryota</taxon>
        <taxon>Viridiplantae</taxon>
        <taxon>Streptophyta</taxon>
        <taxon>Embryophyta</taxon>
        <taxon>Tracheophyta</taxon>
        <taxon>Spermatophyta</taxon>
        <taxon>Magnoliopsida</taxon>
        <taxon>eudicotyledons</taxon>
        <taxon>Gunneridae</taxon>
        <taxon>Pentapetalae</taxon>
        <taxon>asterids</taxon>
        <taxon>lamiids</taxon>
        <taxon>Lamiales</taxon>
        <taxon>Orobanchaceae</taxon>
        <taxon>Pedicularideae</taxon>
        <taxon>Castillejinae</taxon>
        <taxon>Castilleja</taxon>
    </lineage>
</organism>
<evidence type="ECO:0000256" key="4">
    <source>
        <dbReference type="ARBA" id="ARBA00022525"/>
    </source>
</evidence>
<dbReference type="PANTHER" id="PTHR31375">
    <property type="match status" value="1"/>
</dbReference>
<comment type="similarity">
    <text evidence="2 9">Belongs to the glycosyl hydrolase 28 family.</text>
</comment>
<dbReference type="PROSITE" id="PS00502">
    <property type="entry name" value="POLYGALACTURONASE"/>
    <property type="match status" value="1"/>
</dbReference>
<keyword evidence="12" id="KW-1185">Reference proteome</keyword>
<dbReference type="AlphaFoldDB" id="A0ABD3DE93"/>
<dbReference type="InterPro" id="IPR006626">
    <property type="entry name" value="PbH1"/>
</dbReference>
<dbReference type="SUPFAM" id="SSF51126">
    <property type="entry name" value="Pectin lyase-like"/>
    <property type="match status" value="1"/>
</dbReference>
<comment type="caution">
    <text evidence="11">The sequence shown here is derived from an EMBL/GenBank/DDBJ whole genome shotgun (WGS) entry which is preliminary data.</text>
</comment>
<evidence type="ECO:0000256" key="1">
    <source>
        <dbReference type="ARBA" id="ARBA00004191"/>
    </source>
</evidence>
<evidence type="ECO:0000256" key="3">
    <source>
        <dbReference type="ARBA" id="ARBA00022512"/>
    </source>
</evidence>
<dbReference type="GO" id="GO:0071555">
    <property type="term" value="P:cell wall organization"/>
    <property type="evidence" value="ECO:0007669"/>
    <property type="project" value="UniProtKB-KW"/>
</dbReference>
<keyword evidence="6 9" id="KW-0326">Glycosidase</keyword>
<dbReference type="Proteomes" id="UP001632038">
    <property type="component" value="Unassembled WGS sequence"/>
</dbReference>
<dbReference type="InterPro" id="IPR011050">
    <property type="entry name" value="Pectin_lyase_fold/virulence"/>
</dbReference>
<dbReference type="FunFam" id="2.160.20.10:FF:000004">
    <property type="entry name" value="Pectin lyase-like superfamily protein"/>
    <property type="match status" value="1"/>
</dbReference>
<dbReference type="Gene3D" id="2.160.20.10">
    <property type="entry name" value="Single-stranded right-handed beta-helix, Pectin lyase-like"/>
    <property type="match status" value="1"/>
</dbReference>
<evidence type="ECO:0008006" key="13">
    <source>
        <dbReference type="Google" id="ProtNLM"/>
    </source>
</evidence>
<sequence length="394" mass="42494">MASNWVISVCATLVLFMCSENVNGKTNIFRVTNYDPVSNGFTDFNKVLLSKWRKACDTDGGELEIPPGNFMLSGVIFQGPCNGKTYFRHMGTLKATPGAHNQDYWITFQDIDGLIIIGNGTFDGNGPSAWSLGSRPSSIRIVKVKNVEVIGVSSLNSKMFHFHIVLCENVIVDNVNILAPGDSPNTDGIHVARCSNVSITNTHIATGDDCISMGDGIRNIHIEKVVCGPGHGISIGSLGRYTDEQDVIGVTVKNCTLINTTNGLRIKTLAPSSVSRTVSDVTYENINVVDVQNPIIIDQFYCPSATCKSSINSNIKINGVKYINIKGTSASPVALNLQCSKRRPCQNLEFHGIGITTGGGRSAAAICSSVQPQFVGYTNPSNCGHALRQNNWLY</sequence>
<dbReference type="InterPro" id="IPR012334">
    <property type="entry name" value="Pectin_lyas_fold"/>
</dbReference>
<evidence type="ECO:0000256" key="2">
    <source>
        <dbReference type="ARBA" id="ARBA00008834"/>
    </source>
</evidence>
<feature type="signal peptide" evidence="10">
    <location>
        <begin position="1"/>
        <end position="24"/>
    </location>
</feature>
<evidence type="ECO:0000256" key="10">
    <source>
        <dbReference type="SAM" id="SignalP"/>
    </source>
</evidence>
<feature type="chain" id="PRO_5044742160" description="Exopolygalacturonase-like" evidence="10">
    <location>
        <begin position="25"/>
        <end position="394"/>
    </location>
</feature>
<dbReference type="InterPro" id="IPR000743">
    <property type="entry name" value="Glyco_hydro_28"/>
</dbReference>
<keyword evidence="5 9" id="KW-0378">Hydrolase</keyword>
<evidence type="ECO:0000256" key="8">
    <source>
        <dbReference type="PROSITE-ProRule" id="PRU10052"/>
    </source>
</evidence>
<protein>
    <recommendedName>
        <fullName evidence="13">Exopolygalacturonase-like</fullName>
    </recommendedName>
</protein>
<dbReference type="Pfam" id="PF00295">
    <property type="entry name" value="Glyco_hydro_28"/>
    <property type="match status" value="1"/>
</dbReference>
<proteinExistence type="inferred from homology"/>
<evidence type="ECO:0000256" key="7">
    <source>
        <dbReference type="ARBA" id="ARBA00023316"/>
    </source>
</evidence>
<dbReference type="SMART" id="SM00710">
    <property type="entry name" value="PbH1"/>
    <property type="match status" value="6"/>
</dbReference>
<keyword evidence="3" id="KW-0134">Cell wall</keyword>
<reference evidence="12" key="1">
    <citation type="journal article" date="2024" name="IScience">
        <title>Strigolactones Initiate the Formation of Haustorium-like Structures in Castilleja.</title>
        <authorList>
            <person name="Buerger M."/>
            <person name="Peterson D."/>
            <person name="Chory J."/>
        </authorList>
    </citation>
    <scope>NUCLEOTIDE SEQUENCE [LARGE SCALE GENOMIC DNA]</scope>
</reference>
<dbReference type="GO" id="GO:0004553">
    <property type="term" value="F:hydrolase activity, hydrolyzing O-glycosyl compounds"/>
    <property type="evidence" value="ECO:0007669"/>
    <property type="project" value="UniProtKB-ARBA"/>
</dbReference>
<evidence type="ECO:0000256" key="5">
    <source>
        <dbReference type="ARBA" id="ARBA00022801"/>
    </source>
</evidence>